<evidence type="ECO:0000256" key="2">
    <source>
        <dbReference type="ARBA" id="ARBA00022729"/>
    </source>
</evidence>
<sequence>MRRHMLCLSLAALIGLGGCVSSTVKVAPLGKNLDVPMIQQQTSTQKLLQSLPAAERPVPVAVYNFTDQTGQFRVSETGQTLSRAVSQGSTSILMKALQDAGRRNWFLVLERENLANLLNERQIIREMRERYLGETKVNPEALPSLLFAGVILSGGVVGYDTSTLTGGAGAGFLGISARTEYRQDTVTVALRAVSVRTGEVLAAVTTTKTIASYSVGGGAFRYVGYKKLLEAETGMTTNEPDQVALQQAIEKAVYALIMEGVEQQLWGFADAQKGNALLATYRDEREGRVTAEQLDDMARRAERLAAKEVAKQKKRNKKSDKKPVTPVATRPDGKTPPDNRVKVSALQPSAHQTSALGVAEAVAVAELTASANRGLPIGKLEPAKVPGN</sequence>
<evidence type="ECO:0000313" key="8">
    <source>
        <dbReference type="EMBL" id="GBF58186.1"/>
    </source>
</evidence>
<dbReference type="Pfam" id="PF03783">
    <property type="entry name" value="CsgG"/>
    <property type="match status" value="1"/>
</dbReference>
<dbReference type="RefSeq" id="WP_108985049.1">
    <property type="nucleotide sequence ID" value="NZ_BFBR01000005.1"/>
</dbReference>
<evidence type="ECO:0000256" key="4">
    <source>
        <dbReference type="ARBA" id="ARBA00023139"/>
    </source>
</evidence>
<dbReference type="PANTHER" id="PTHR41164">
    <property type="entry name" value="CURLI PRODUCTION ASSEMBLY/TRANSPORT COMPONENT CSGG"/>
    <property type="match status" value="1"/>
</dbReference>
<evidence type="ECO:0000256" key="3">
    <source>
        <dbReference type="ARBA" id="ARBA00023136"/>
    </source>
</evidence>
<dbReference type="PROSITE" id="PS51257">
    <property type="entry name" value="PROKAR_LIPOPROTEIN"/>
    <property type="match status" value="1"/>
</dbReference>
<keyword evidence="3" id="KW-0472">Membrane</keyword>
<dbReference type="OrthoDB" id="1110708at2"/>
<dbReference type="InterPro" id="IPR005534">
    <property type="entry name" value="Curli_assmbl/transp-comp_CsgG"/>
</dbReference>
<gene>
    <name evidence="8" type="primary">csgG</name>
    <name evidence="8" type="ORF">PbB2_01858</name>
</gene>
<proteinExistence type="predicted"/>
<protein>
    <submittedName>
        <fullName evidence="8">Curli production assembly/transport component CsgG</fullName>
    </submittedName>
</protein>
<dbReference type="PANTHER" id="PTHR41164:SF1">
    <property type="entry name" value="CURLI PRODUCTION ASSEMBLY_TRANSPORT COMPONENT CSGG"/>
    <property type="match status" value="1"/>
</dbReference>
<dbReference type="AlphaFoldDB" id="A0A2P2EAT6"/>
<evidence type="ECO:0000256" key="5">
    <source>
        <dbReference type="ARBA" id="ARBA00023288"/>
    </source>
</evidence>
<dbReference type="EMBL" id="BFBR01000005">
    <property type="protein sequence ID" value="GBF58186.1"/>
    <property type="molecule type" value="Genomic_DNA"/>
</dbReference>
<evidence type="ECO:0000256" key="1">
    <source>
        <dbReference type="ARBA" id="ARBA00022475"/>
    </source>
</evidence>
<evidence type="ECO:0000256" key="6">
    <source>
        <dbReference type="SAM" id="MobiDB-lite"/>
    </source>
</evidence>
<keyword evidence="1" id="KW-1003">Cell membrane</keyword>
<evidence type="ECO:0000256" key="7">
    <source>
        <dbReference type="SAM" id="SignalP"/>
    </source>
</evidence>
<keyword evidence="5" id="KW-0449">Lipoprotein</keyword>
<dbReference type="Gene3D" id="3.40.50.10610">
    <property type="entry name" value="ABC-type transport auxiliary lipoprotein component"/>
    <property type="match status" value="1"/>
</dbReference>
<dbReference type="GO" id="GO:0030288">
    <property type="term" value="C:outer membrane-bounded periplasmic space"/>
    <property type="evidence" value="ECO:0007669"/>
    <property type="project" value="InterPro"/>
</dbReference>
<feature type="signal peptide" evidence="7">
    <location>
        <begin position="1"/>
        <end position="26"/>
    </location>
</feature>
<name>A0A2P2EAT6_9PROT</name>
<organism evidence="8 9">
    <name type="scientific">Candidatus Phycosocius bacilliformis</name>
    <dbReference type="NCBI Taxonomy" id="1445552"/>
    <lineage>
        <taxon>Bacteria</taxon>
        <taxon>Pseudomonadati</taxon>
        <taxon>Pseudomonadota</taxon>
        <taxon>Alphaproteobacteria</taxon>
        <taxon>Caulobacterales</taxon>
        <taxon>Caulobacterales incertae sedis</taxon>
        <taxon>Candidatus Phycosocius</taxon>
    </lineage>
</organism>
<comment type="caution">
    <text evidence="8">The sequence shown here is derived from an EMBL/GenBank/DDBJ whole genome shotgun (WGS) entry which is preliminary data.</text>
</comment>
<reference evidence="8 9" key="1">
    <citation type="journal article" date="2018" name="Genome Announc.">
        <title>Draft Genome Sequence of "Candidatus Phycosocius bacilliformis," an Alphaproteobacterial Ectosymbiont of the Hydrocarbon-Producing Green Alga Botryococcus braunii.</title>
        <authorList>
            <person name="Tanabe Y."/>
            <person name="Yamaguchi H."/>
            <person name="Watanabe M.M."/>
        </authorList>
    </citation>
    <scope>NUCLEOTIDE SEQUENCE [LARGE SCALE GENOMIC DNA]</scope>
    <source>
        <strain evidence="8 9">BOTRYCO-2</strain>
    </source>
</reference>
<feature type="compositionally biased region" description="Basic and acidic residues" evidence="6">
    <location>
        <begin position="331"/>
        <end position="341"/>
    </location>
</feature>
<accession>A0A2P2EAT6</accession>
<evidence type="ECO:0000313" key="9">
    <source>
        <dbReference type="Proteomes" id="UP000245086"/>
    </source>
</evidence>
<dbReference type="Proteomes" id="UP000245086">
    <property type="component" value="Unassembled WGS sequence"/>
</dbReference>
<keyword evidence="4" id="KW-0564">Palmitate</keyword>
<feature type="region of interest" description="Disordered" evidence="6">
    <location>
        <begin position="307"/>
        <end position="355"/>
    </location>
</feature>
<feature type="chain" id="PRO_5015163357" evidence="7">
    <location>
        <begin position="27"/>
        <end position="388"/>
    </location>
</feature>
<keyword evidence="2 7" id="KW-0732">Signal</keyword>
<keyword evidence="9" id="KW-1185">Reference proteome</keyword>